<proteinExistence type="predicted"/>
<dbReference type="RefSeq" id="WP_378478345.1">
    <property type="nucleotide sequence ID" value="NZ_JBHUIW010000015.1"/>
</dbReference>
<evidence type="ECO:0000256" key="1">
    <source>
        <dbReference type="SAM" id="SignalP"/>
    </source>
</evidence>
<evidence type="ECO:0000313" key="2">
    <source>
        <dbReference type="EMBL" id="MFD2183177.1"/>
    </source>
</evidence>
<keyword evidence="3" id="KW-1185">Reference proteome</keyword>
<gene>
    <name evidence="2" type="ORF">ACFSOX_13545</name>
</gene>
<feature type="chain" id="PRO_5047148317" evidence="1">
    <location>
        <begin position="29"/>
        <end position="104"/>
    </location>
</feature>
<dbReference type="Proteomes" id="UP001597314">
    <property type="component" value="Unassembled WGS sequence"/>
</dbReference>
<keyword evidence="1" id="KW-0732">Signal</keyword>
<sequence length="104" mass="11229">MRKFRLVSSATIAAVLVSAAAVAQSAMADRQAVYVSPTGSQSVLTANAKGHDMIMKHGRELPAGAIVYRNGGKLYVVEDRKMPNGAMLFADMEDWFDRAKGNIK</sequence>
<feature type="signal peptide" evidence="1">
    <location>
        <begin position="1"/>
        <end position="28"/>
    </location>
</feature>
<protein>
    <submittedName>
        <fullName evidence="2">Uncharacterized protein</fullName>
    </submittedName>
</protein>
<comment type="caution">
    <text evidence="2">The sequence shown here is derived from an EMBL/GenBank/DDBJ whole genome shotgun (WGS) entry which is preliminary data.</text>
</comment>
<organism evidence="2 3">
    <name type="scientific">Rhodoplanes azumiensis</name>
    <dbReference type="NCBI Taxonomy" id="1897628"/>
    <lineage>
        <taxon>Bacteria</taxon>
        <taxon>Pseudomonadati</taxon>
        <taxon>Pseudomonadota</taxon>
        <taxon>Alphaproteobacteria</taxon>
        <taxon>Hyphomicrobiales</taxon>
        <taxon>Nitrobacteraceae</taxon>
        <taxon>Rhodoplanes</taxon>
    </lineage>
</organism>
<dbReference type="EMBL" id="JBHUIW010000015">
    <property type="protein sequence ID" value="MFD2183177.1"/>
    <property type="molecule type" value="Genomic_DNA"/>
</dbReference>
<reference evidence="3" key="1">
    <citation type="journal article" date="2019" name="Int. J. Syst. Evol. Microbiol.">
        <title>The Global Catalogue of Microorganisms (GCM) 10K type strain sequencing project: providing services to taxonomists for standard genome sequencing and annotation.</title>
        <authorList>
            <consortium name="The Broad Institute Genomics Platform"/>
            <consortium name="The Broad Institute Genome Sequencing Center for Infectious Disease"/>
            <person name="Wu L."/>
            <person name="Ma J."/>
        </authorList>
    </citation>
    <scope>NUCLEOTIDE SEQUENCE [LARGE SCALE GENOMIC DNA]</scope>
    <source>
        <strain evidence="3">CGMCC 1.6774</strain>
    </source>
</reference>
<evidence type="ECO:0000313" key="3">
    <source>
        <dbReference type="Proteomes" id="UP001597314"/>
    </source>
</evidence>
<accession>A0ABW5AL80</accession>
<name>A0ABW5AL80_9BRAD</name>